<dbReference type="PROSITE" id="PS50060">
    <property type="entry name" value="MAM_2"/>
    <property type="match status" value="1"/>
</dbReference>
<dbReference type="AlphaFoldDB" id="A0AAN8F4T7"/>
<sequence length="538" mass="60002">FKISAMVRVYILLCTVVLAYGQEFSSVDCNFQYSLCGWEAEAPWRLTESVFLPSELNLNPIMLVGGSLDDSFMTAQGYFGSNTTADLISPLVESSPVLSILSFKYTKVVGGATLQASELKLRLQIILNESFHIIIKEGSNYRILDTITTNSLVMWIRRTLVIPATVEPYQIFFRVSKLRDGFDTISVDDVLLRTTAKNVMSAEPMDSWNSVSMTEIRELRRSPTPVVPPNMIGERRNTMPRCKVKCSFKENACSWSFSKWKLLNGKIITEAEPEAWLESEPVLLPMNAHFELDMSIRFSPLPSKFLIKTSTRQGQFIAVTNTNIVDESGLDLACGGDLEVIRPRSDNLIRLTAIQKLDTADSQSSKLLVVSTPKTPPIPSHPSAARAPSTSYTGAFAFATDPKAISPSAFATLPIPAKVSSSNLRRPPSVSYNRSIARSSDKPPKSVKEVHISLASKSPTPIVAFTRKPSLIQELMARQPLLADLIRHLSKKYGFENMPDEQVLQRLPQIQRFLSVYNVERHPDKHIQPLNFVVSFTI</sequence>
<organism evidence="4 5">
    <name type="scientific">Trichostrongylus colubriformis</name>
    <name type="common">Black scour worm</name>
    <dbReference type="NCBI Taxonomy" id="6319"/>
    <lineage>
        <taxon>Eukaryota</taxon>
        <taxon>Metazoa</taxon>
        <taxon>Ecdysozoa</taxon>
        <taxon>Nematoda</taxon>
        <taxon>Chromadorea</taxon>
        <taxon>Rhabditida</taxon>
        <taxon>Rhabditina</taxon>
        <taxon>Rhabditomorpha</taxon>
        <taxon>Strongyloidea</taxon>
        <taxon>Trichostrongylidae</taxon>
        <taxon>Trichostrongylus</taxon>
    </lineage>
</organism>
<gene>
    <name evidence="4" type="ORF">GCK32_001479</name>
</gene>
<accession>A0AAN8F4T7</accession>
<dbReference type="InterPro" id="IPR000998">
    <property type="entry name" value="MAM_dom"/>
</dbReference>
<dbReference type="EMBL" id="WIXE01020302">
    <property type="protein sequence ID" value="KAK5969324.1"/>
    <property type="molecule type" value="Genomic_DNA"/>
</dbReference>
<dbReference type="InterPro" id="IPR013320">
    <property type="entry name" value="ConA-like_dom_sf"/>
</dbReference>
<feature type="non-terminal residue" evidence="4">
    <location>
        <position position="1"/>
    </location>
</feature>
<feature type="domain" description="MAM" evidence="3">
    <location>
        <begin position="27"/>
        <end position="192"/>
    </location>
</feature>
<keyword evidence="5" id="KW-1185">Reference proteome</keyword>
<dbReference type="Gene3D" id="2.60.120.200">
    <property type="match status" value="1"/>
</dbReference>
<protein>
    <recommendedName>
        <fullName evidence="3">MAM domain-containing protein</fullName>
    </recommendedName>
</protein>
<evidence type="ECO:0000259" key="3">
    <source>
        <dbReference type="PROSITE" id="PS50060"/>
    </source>
</evidence>
<feature type="signal peptide" evidence="2">
    <location>
        <begin position="1"/>
        <end position="21"/>
    </location>
</feature>
<feature type="region of interest" description="Disordered" evidence="1">
    <location>
        <begin position="424"/>
        <end position="444"/>
    </location>
</feature>
<feature type="compositionally biased region" description="Polar residues" evidence="1">
    <location>
        <begin position="424"/>
        <end position="438"/>
    </location>
</feature>
<comment type="caution">
    <text evidence="4">The sequence shown here is derived from an EMBL/GenBank/DDBJ whole genome shotgun (WGS) entry which is preliminary data.</text>
</comment>
<reference evidence="4 5" key="1">
    <citation type="submission" date="2019-10" db="EMBL/GenBank/DDBJ databases">
        <title>Assembly and Annotation for the nematode Trichostrongylus colubriformis.</title>
        <authorList>
            <person name="Martin J."/>
        </authorList>
    </citation>
    <scope>NUCLEOTIDE SEQUENCE [LARGE SCALE GENOMIC DNA]</scope>
    <source>
        <strain evidence="4">G859</strain>
        <tissue evidence="4">Whole worm</tissue>
    </source>
</reference>
<evidence type="ECO:0000313" key="4">
    <source>
        <dbReference type="EMBL" id="KAK5969324.1"/>
    </source>
</evidence>
<feature type="chain" id="PRO_5042895947" description="MAM domain-containing protein" evidence="2">
    <location>
        <begin position="22"/>
        <end position="538"/>
    </location>
</feature>
<evidence type="ECO:0000256" key="2">
    <source>
        <dbReference type="SAM" id="SignalP"/>
    </source>
</evidence>
<name>A0AAN8F4T7_TRICO</name>
<keyword evidence="2" id="KW-0732">Signal</keyword>
<dbReference type="Proteomes" id="UP001331761">
    <property type="component" value="Unassembled WGS sequence"/>
</dbReference>
<evidence type="ECO:0000256" key="1">
    <source>
        <dbReference type="SAM" id="MobiDB-lite"/>
    </source>
</evidence>
<evidence type="ECO:0000313" key="5">
    <source>
        <dbReference type="Proteomes" id="UP001331761"/>
    </source>
</evidence>
<dbReference type="SUPFAM" id="SSF49899">
    <property type="entry name" value="Concanavalin A-like lectins/glucanases"/>
    <property type="match status" value="1"/>
</dbReference>
<proteinExistence type="predicted"/>
<dbReference type="GO" id="GO:0016020">
    <property type="term" value="C:membrane"/>
    <property type="evidence" value="ECO:0007669"/>
    <property type="project" value="InterPro"/>
</dbReference>